<dbReference type="AlphaFoldDB" id="A0A0L6VML7"/>
<accession>A0A0L6VML7</accession>
<comment type="caution">
    <text evidence="2">The sequence shown here is derived from an EMBL/GenBank/DDBJ whole genome shotgun (WGS) entry which is preliminary data.</text>
</comment>
<dbReference type="STRING" id="27349.A0A0L6VML7"/>
<organism evidence="2 3">
    <name type="scientific">Puccinia sorghi</name>
    <dbReference type="NCBI Taxonomy" id="27349"/>
    <lineage>
        <taxon>Eukaryota</taxon>
        <taxon>Fungi</taxon>
        <taxon>Dikarya</taxon>
        <taxon>Basidiomycota</taxon>
        <taxon>Pucciniomycotina</taxon>
        <taxon>Pucciniomycetes</taxon>
        <taxon>Pucciniales</taxon>
        <taxon>Pucciniaceae</taxon>
        <taxon>Puccinia</taxon>
    </lineage>
</organism>
<evidence type="ECO:0000313" key="3">
    <source>
        <dbReference type="Proteomes" id="UP000037035"/>
    </source>
</evidence>
<evidence type="ECO:0000313" key="2">
    <source>
        <dbReference type="EMBL" id="KNZ62008.1"/>
    </source>
</evidence>
<name>A0A0L6VML7_9BASI</name>
<reference evidence="2 3" key="1">
    <citation type="submission" date="2015-08" db="EMBL/GenBank/DDBJ databases">
        <title>Next Generation Sequencing and Analysis of the Genome of Puccinia sorghi L Schw, the Causal Agent of Maize Common Rust.</title>
        <authorList>
            <person name="Rochi L."/>
            <person name="Burguener G."/>
            <person name="Darino M."/>
            <person name="Turjanski A."/>
            <person name="Kreff E."/>
            <person name="Dieguez M.J."/>
            <person name="Sacco F."/>
        </authorList>
    </citation>
    <scope>NUCLEOTIDE SEQUENCE [LARGE SCALE GENOMIC DNA]</scope>
    <source>
        <strain evidence="2 3">RO10H11247</strain>
    </source>
</reference>
<feature type="compositionally biased region" description="Basic and acidic residues" evidence="1">
    <location>
        <begin position="1"/>
        <end position="14"/>
    </location>
</feature>
<dbReference type="VEuPathDB" id="FungiDB:VP01_1324g3"/>
<proteinExistence type="predicted"/>
<sequence>MEVNPRHGQRDESKSSSAQVNRSRMACSVPFGGAFLVGGSKYGAGSVTISRFYTKSATIHPCSCARWKIIYLRNCEMVCDLATYDLCGQPPKLNKEEPEFLSILELEDATGRKIVSSTIHTTIGTQWGQTRKTAQTVHPENCPINQAQYTIDISLFPANFQVFTGE</sequence>
<evidence type="ECO:0000256" key="1">
    <source>
        <dbReference type="SAM" id="MobiDB-lite"/>
    </source>
</evidence>
<feature type="region of interest" description="Disordered" evidence="1">
    <location>
        <begin position="1"/>
        <end position="20"/>
    </location>
</feature>
<dbReference type="Proteomes" id="UP000037035">
    <property type="component" value="Unassembled WGS sequence"/>
</dbReference>
<keyword evidence="3" id="KW-1185">Reference proteome</keyword>
<protein>
    <submittedName>
        <fullName evidence="2">Uncharacterized protein</fullName>
    </submittedName>
</protein>
<gene>
    <name evidence="2" type="ORF">VP01_1324g3</name>
</gene>
<dbReference type="EMBL" id="LAVV01003610">
    <property type="protein sequence ID" value="KNZ62008.1"/>
    <property type="molecule type" value="Genomic_DNA"/>
</dbReference>